<dbReference type="InterPro" id="IPR007443">
    <property type="entry name" value="LpoA"/>
</dbReference>
<keyword evidence="10" id="KW-1185">Reference proteome</keyword>
<dbReference type="Gene3D" id="1.25.40.650">
    <property type="match status" value="1"/>
</dbReference>
<feature type="chain" id="PRO_5047191392" evidence="8">
    <location>
        <begin position="31"/>
        <end position="618"/>
    </location>
</feature>
<keyword evidence="5" id="KW-0564">Palmitate</keyword>
<keyword evidence="3" id="KW-0573">Peptidoglycan synthesis</keyword>
<evidence type="ECO:0000256" key="7">
    <source>
        <dbReference type="ARBA" id="ARBA00023288"/>
    </source>
</evidence>
<evidence type="ECO:0000256" key="8">
    <source>
        <dbReference type="SAM" id="SignalP"/>
    </source>
</evidence>
<dbReference type="PANTHER" id="PTHR38038:SF1">
    <property type="entry name" value="PENICILLIN-BINDING PROTEIN ACTIVATOR LPOA"/>
    <property type="match status" value="1"/>
</dbReference>
<dbReference type="EMBL" id="CP050266">
    <property type="protein sequence ID" value="QIR05294.1"/>
    <property type="molecule type" value="Genomic_DNA"/>
</dbReference>
<dbReference type="InterPro" id="IPR011990">
    <property type="entry name" value="TPR-like_helical_dom_sf"/>
</dbReference>
<dbReference type="CDD" id="cd06339">
    <property type="entry name" value="PBP1_YraM_LppC_lipoprotein-like"/>
    <property type="match status" value="1"/>
</dbReference>
<dbReference type="Pfam" id="PF04348">
    <property type="entry name" value="LppC"/>
    <property type="match status" value="1"/>
</dbReference>
<evidence type="ECO:0000256" key="6">
    <source>
        <dbReference type="ARBA" id="ARBA00023237"/>
    </source>
</evidence>
<dbReference type="RefSeq" id="WP_167313960.1">
    <property type="nucleotide sequence ID" value="NZ_CP050266.1"/>
</dbReference>
<dbReference type="SUPFAM" id="SSF53822">
    <property type="entry name" value="Periplasmic binding protein-like I"/>
    <property type="match status" value="1"/>
</dbReference>
<evidence type="ECO:0000256" key="1">
    <source>
        <dbReference type="ARBA" id="ARBA00022729"/>
    </source>
</evidence>
<dbReference type="PROSITE" id="PS51257">
    <property type="entry name" value="PROKAR_LIPOPROTEIN"/>
    <property type="match status" value="1"/>
</dbReference>
<organism evidence="9 10">
    <name type="scientific">Salinivibrio costicola</name>
    <name type="common">Vibrio costicola</name>
    <dbReference type="NCBI Taxonomy" id="51367"/>
    <lineage>
        <taxon>Bacteria</taxon>
        <taxon>Pseudomonadati</taxon>
        <taxon>Pseudomonadota</taxon>
        <taxon>Gammaproteobacteria</taxon>
        <taxon>Vibrionales</taxon>
        <taxon>Vibrionaceae</taxon>
        <taxon>Salinivibrio</taxon>
    </lineage>
</organism>
<keyword evidence="2" id="KW-0133">Cell shape</keyword>
<sequence length="618" mass="68893">MFMLKLTQKRQSVTRLVTPVALALALAACSAPTTGPTARHAISQPAKENSTFYLLQAETSEGNQQNDWFLLAIKALINEQQFNQADVLLQRLERRPLTTDQQIEWTLTRARFLAETGKLPQADEALTLNPNWQLSAEQRARFYRQKATIARQQSNAFAAVTNQRLAAGYLDGSEARQAWNTLWQDLQQLNQREVERIESGDDDILAGWVRLLDIARRYSRDPAQMQTVLNDYLSQHPAHPANRYLPDNLADIQSLTITQPTRVGVMLPLSDKFAEQGDAIRDGFVEAMLDDKSEQKPTVFFYDTNALDMQALEQRVQDDRLDFVVGPLQKHMVAAVSEAIAGQVPLLALNQPNDDSFTPGVCYFTLSPEQEAAQAADHLYNQGYQFPMVLYPDSTFGRRMSEAFSTRWQALTDTQAEQAAFGDRSGMQARIQSIFGLDGSQRRIQQMKQLTDLPLLSQPRSRRDIDAVYMVAGAADLTLLKPFIEVAINPDVVPPKLYASSRSNNRADGMGQLGELQGIEFSDVPLLISPDSEAHQQHARRHPAQSNNTARLHALGVDAYALLTGLPQMQALPGYQVNGQTGQLSLGDNCVINRKMQWARFGKTDIEPVAPTDNGASQ</sequence>
<evidence type="ECO:0000256" key="3">
    <source>
        <dbReference type="ARBA" id="ARBA00022984"/>
    </source>
</evidence>
<proteinExistence type="predicted"/>
<dbReference type="PANTHER" id="PTHR38038">
    <property type="entry name" value="PENICILLIN-BINDING PROTEIN ACTIVATOR LPOA"/>
    <property type="match status" value="1"/>
</dbReference>
<keyword evidence="6" id="KW-0998">Cell outer membrane</keyword>
<keyword evidence="7 9" id="KW-0449">Lipoprotein</keyword>
<evidence type="ECO:0000256" key="4">
    <source>
        <dbReference type="ARBA" id="ARBA00023136"/>
    </source>
</evidence>
<keyword evidence="4" id="KW-0472">Membrane</keyword>
<dbReference type="Gene3D" id="1.25.40.10">
    <property type="entry name" value="Tetratricopeptide repeat domain"/>
    <property type="match status" value="1"/>
</dbReference>
<dbReference type="Proteomes" id="UP000501408">
    <property type="component" value="Chromosome 1"/>
</dbReference>
<evidence type="ECO:0000256" key="2">
    <source>
        <dbReference type="ARBA" id="ARBA00022960"/>
    </source>
</evidence>
<keyword evidence="1 8" id="KW-0732">Signal</keyword>
<protein>
    <submittedName>
        <fullName evidence="9">LppC family lipoprotein</fullName>
    </submittedName>
</protein>
<dbReference type="Gene3D" id="3.40.50.2300">
    <property type="match status" value="2"/>
</dbReference>
<accession>A0ABX6K149</accession>
<dbReference type="InterPro" id="IPR028082">
    <property type="entry name" value="Peripla_BP_I"/>
</dbReference>
<evidence type="ECO:0000256" key="5">
    <source>
        <dbReference type="ARBA" id="ARBA00023139"/>
    </source>
</evidence>
<gene>
    <name evidence="9" type="ORF">HBA18_02210</name>
</gene>
<feature type="signal peptide" evidence="8">
    <location>
        <begin position="1"/>
        <end position="30"/>
    </location>
</feature>
<name>A0ABX6K149_SALCS</name>
<evidence type="ECO:0000313" key="9">
    <source>
        <dbReference type="EMBL" id="QIR05294.1"/>
    </source>
</evidence>
<reference evidence="9 10" key="1">
    <citation type="submission" date="2020-03" db="EMBL/GenBank/DDBJ databases">
        <title>Genome mining reveals the biosynthetic pathways of PHA and ectoines of the halophilic strain Salinivibrio costicola M318 isolated from fermented shrimp paste.</title>
        <authorList>
            <person name="Doan T.V."/>
            <person name="Tran L.T."/>
            <person name="Trieu T.A."/>
            <person name="Nguyen Q.V."/>
            <person name="Quach T.N."/>
            <person name="Phi T.Q."/>
            <person name="Kumar S."/>
        </authorList>
    </citation>
    <scope>NUCLEOTIDE SEQUENCE [LARGE SCALE GENOMIC DNA]</scope>
    <source>
        <strain evidence="9 10">M318</strain>
    </source>
</reference>
<evidence type="ECO:0000313" key="10">
    <source>
        <dbReference type="Proteomes" id="UP000501408"/>
    </source>
</evidence>